<evidence type="ECO:0000313" key="11">
    <source>
        <dbReference type="EMBL" id="CAB4875914.1"/>
    </source>
</evidence>
<keyword evidence="6" id="KW-0479">Metal-binding</keyword>
<reference evidence="11" key="1">
    <citation type="submission" date="2020-05" db="EMBL/GenBank/DDBJ databases">
        <authorList>
            <person name="Chiriac C."/>
            <person name="Salcher M."/>
            <person name="Ghai R."/>
            <person name="Kavagutti S V."/>
        </authorList>
    </citation>
    <scope>NUCLEOTIDE SEQUENCE</scope>
</reference>
<evidence type="ECO:0000256" key="4">
    <source>
        <dbReference type="ARBA" id="ARBA00022694"/>
    </source>
</evidence>
<dbReference type="SUPFAM" id="SSF81891">
    <property type="entry name" value="Poly A polymerase C-terminal region-like"/>
    <property type="match status" value="1"/>
</dbReference>
<feature type="domain" description="Poly A polymerase head" evidence="10">
    <location>
        <begin position="38"/>
        <end position="160"/>
    </location>
</feature>
<evidence type="ECO:0000256" key="3">
    <source>
        <dbReference type="ARBA" id="ARBA00022679"/>
    </source>
</evidence>
<gene>
    <name evidence="11" type="ORF">UFOPK3444_01013</name>
</gene>
<dbReference type="EMBL" id="CAFBLU010000014">
    <property type="protein sequence ID" value="CAB4875914.1"/>
    <property type="molecule type" value="Genomic_DNA"/>
</dbReference>
<evidence type="ECO:0000259" key="10">
    <source>
        <dbReference type="Pfam" id="PF01743"/>
    </source>
</evidence>
<accession>A0A6J7E535</accession>
<evidence type="ECO:0000256" key="6">
    <source>
        <dbReference type="ARBA" id="ARBA00022723"/>
    </source>
</evidence>
<evidence type="ECO:0000256" key="2">
    <source>
        <dbReference type="ARBA" id="ARBA00022555"/>
    </source>
</evidence>
<dbReference type="PANTHER" id="PTHR47788:SF1">
    <property type="entry name" value="A-ADDING TRNA NUCLEOTIDYLTRANSFERASE"/>
    <property type="match status" value="1"/>
</dbReference>
<evidence type="ECO:0000256" key="7">
    <source>
        <dbReference type="ARBA" id="ARBA00022741"/>
    </source>
</evidence>
<organism evidence="11">
    <name type="scientific">freshwater metagenome</name>
    <dbReference type="NCBI Taxonomy" id="449393"/>
    <lineage>
        <taxon>unclassified sequences</taxon>
        <taxon>metagenomes</taxon>
        <taxon>ecological metagenomes</taxon>
    </lineage>
</organism>
<keyword evidence="4" id="KW-0819">tRNA processing</keyword>
<dbReference type="CDD" id="cd05398">
    <property type="entry name" value="NT_ClassII-CCAase"/>
    <property type="match status" value="1"/>
</dbReference>
<keyword evidence="5" id="KW-0548">Nucleotidyltransferase</keyword>
<protein>
    <submittedName>
        <fullName evidence="11">Unannotated protein</fullName>
    </submittedName>
</protein>
<keyword evidence="3" id="KW-0808">Transferase</keyword>
<dbReference type="PANTHER" id="PTHR47788">
    <property type="entry name" value="POLYA POLYMERASE"/>
    <property type="match status" value="1"/>
</dbReference>
<dbReference type="InterPro" id="IPR043519">
    <property type="entry name" value="NT_sf"/>
</dbReference>
<keyword evidence="9" id="KW-0694">RNA-binding</keyword>
<dbReference type="Gene3D" id="3.30.460.10">
    <property type="entry name" value="Beta Polymerase, domain 2"/>
    <property type="match status" value="1"/>
</dbReference>
<dbReference type="GO" id="GO:0000049">
    <property type="term" value="F:tRNA binding"/>
    <property type="evidence" value="ECO:0007669"/>
    <property type="project" value="UniProtKB-KW"/>
</dbReference>
<dbReference type="Gene3D" id="1.10.3090.10">
    <property type="entry name" value="cca-adding enzyme, domain 2"/>
    <property type="match status" value="1"/>
</dbReference>
<dbReference type="Pfam" id="PF01743">
    <property type="entry name" value="PolyA_pol"/>
    <property type="match status" value="1"/>
</dbReference>
<dbReference type="InterPro" id="IPR052390">
    <property type="entry name" value="tRNA_nt/polyA_polymerase"/>
</dbReference>
<evidence type="ECO:0000256" key="5">
    <source>
        <dbReference type="ARBA" id="ARBA00022695"/>
    </source>
</evidence>
<keyword evidence="7" id="KW-0547">Nucleotide-binding</keyword>
<evidence type="ECO:0000256" key="9">
    <source>
        <dbReference type="ARBA" id="ARBA00022884"/>
    </source>
</evidence>
<name>A0A6J7E535_9ZZZZ</name>
<evidence type="ECO:0000256" key="8">
    <source>
        <dbReference type="ARBA" id="ARBA00022842"/>
    </source>
</evidence>
<dbReference type="GO" id="GO:0000166">
    <property type="term" value="F:nucleotide binding"/>
    <property type="evidence" value="ECO:0007669"/>
    <property type="project" value="UniProtKB-KW"/>
</dbReference>
<dbReference type="GO" id="GO:0046872">
    <property type="term" value="F:metal ion binding"/>
    <property type="evidence" value="ECO:0007669"/>
    <property type="project" value="UniProtKB-KW"/>
</dbReference>
<dbReference type="InterPro" id="IPR002646">
    <property type="entry name" value="PolA_pol_head_dom"/>
</dbReference>
<dbReference type="AlphaFoldDB" id="A0A6J7E535"/>
<proteinExistence type="predicted"/>
<sequence length="413" mass="43795">MEHMSISELKAKALSRASDDSRVGALSAALGDRADQCLLVGGCVRDMALGLPPVELDVLVLGNALDLVDSLGFDCLERHERFLTATCDFDWGRVDFASARRETYEHPGALPEVEPAPLEEDLLRRDFTVNALTMPLGSREPGDWPAAELGWADLDAKLLRVLHDRSFVDDPTRLWRMARYAARCGLTPEPETLGLAQAAVDGKFLEGVSPSRLGTELLRTIDASEPAAAIASAALHGLLSSVGGSGLGIPQLADMADRWADLDQSRVRVAAIWWQAGPVSAARAELIADLGLGAELTDLARQASDPSGFLNGLEAATRPSEIVQACSDWAPEVAALASTASVGDRASLWLGELRFVKSPVSGRELMAAGIPEGPLVGVGVSAGLDYFLDNEHASQADVLEAATSAARDAGWQK</sequence>
<dbReference type="GO" id="GO:0016779">
    <property type="term" value="F:nucleotidyltransferase activity"/>
    <property type="evidence" value="ECO:0007669"/>
    <property type="project" value="UniProtKB-KW"/>
</dbReference>
<dbReference type="GO" id="GO:0008033">
    <property type="term" value="P:tRNA processing"/>
    <property type="evidence" value="ECO:0007669"/>
    <property type="project" value="UniProtKB-KW"/>
</dbReference>
<comment type="cofactor">
    <cofactor evidence="1">
        <name>Mg(2+)</name>
        <dbReference type="ChEBI" id="CHEBI:18420"/>
    </cofactor>
</comment>
<dbReference type="SUPFAM" id="SSF81301">
    <property type="entry name" value="Nucleotidyltransferase"/>
    <property type="match status" value="1"/>
</dbReference>
<keyword evidence="2" id="KW-0820">tRNA-binding</keyword>
<evidence type="ECO:0000256" key="1">
    <source>
        <dbReference type="ARBA" id="ARBA00001946"/>
    </source>
</evidence>
<keyword evidence="8" id="KW-0460">Magnesium</keyword>